<dbReference type="STRING" id="1122252.SAMN05660443_2533"/>
<dbReference type="NCBIfam" id="TIGR02866">
    <property type="entry name" value="CoxB"/>
    <property type="match status" value="1"/>
</dbReference>
<organism evidence="25 26">
    <name type="scientific">Marinospirillum celere</name>
    <dbReference type="NCBI Taxonomy" id="1122252"/>
    <lineage>
        <taxon>Bacteria</taxon>
        <taxon>Pseudomonadati</taxon>
        <taxon>Pseudomonadota</taxon>
        <taxon>Gammaproteobacteria</taxon>
        <taxon>Oceanospirillales</taxon>
        <taxon>Oceanospirillaceae</taxon>
        <taxon>Marinospirillum</taxon>
    </lineage>
</organism>
<evidence type="ECO:0000259" key="23">
    <source>
        <dbReference type="PROSITE" id="PS50999"/>
    </source>
</evidence>
<evidence type="ECO:0000256" key="3">
    <source>
        <dbReference type="ARBA" id="ARBA00022448"/>
    </source>
</evidence>
<keyword evidence="3 17" id="KW-0813">Transport</keyword>
<dbReference type="InterPro" id="IPR011759">
    <property type="entry name" value="Cyt_c_oxidase_su2_TM_dom"/>
</dbReference>
<evidence type="ECO:0000256" key="7">
    <source>
        <dbReference type="ARBA" id="ARBA00022723"/>
    </source>
</evidence>
<dbReference type="Pfam" id="PF02790">
    <property type="entry name" value="COX2_TM"/>
    <property type="match status" value="1"/>
</dbReference>
<evidence type="ECO:0000256" key="6">
    <source>
        <dbReference type="ARBA" id="ARBA00022692"/>
    </source>
</evidence>
<dbReference type="AlphaFoldDB" id="A0A1I1IVK1"/>
<keyword evidence="4 16" id="KW-0349">Heme</keyword>
<evidence type="ECO:0000256" key="15">
    <source>
        <dbReference type="ARBA" id="ARBA00047816"/>
    </source>
</evidence>
<evidence type="ECO:0000256" key="12">
    <source>
        <dbReference type="ARBA" id="ARBA00023008"/>
    </source>
</evidence>
<dbReference type="SUPFAM" id="SSF46626">
    <property type="entry name" value="Cytochrome c"/>
    <property type="match status" value="1"/>
</dbReference>
<evidence type="ECO:0000256" key="11">
    <source>
        <dbReference type="ARBA" id="ARBA00023004"/>
    </source>
</evidence>
<dbReference type="OrthoDB" id="9781261at2"/>
<comment type="cofactor">
    <cofactor evidence="18">
        <name>Cu cation</name>
        <dbReference type="ChEBI" id="CHEBI:23378"/>
    </cofactor>
    <text evidence="18">Binds a copper A center.</text>
</comment>
<dbReference type="PANTHER" id="PTHR22888">
    <property type="entry name" value="CYTOCHROME C OXIDASE, SUBUNIT II"/>
    <property type="match status" value="1"/>
</dbReference>
<evidence type="ECO:0000256" key="18">
    <source>
        <dbReference type="RuleBase" id="RU004024"/>
    </source>
</evidence>
<dbReference type="Gene3D" id="2.60.40.420">
    <property type="entry name" value="Cupredoxins - blue copper proteins"/>
    <property type="match status" value="1"/>
</dbReference>
<proteinExistence type="inferred from homology"/>
<feature type="signal peptide" evidence="21">
    <location>
        <begin position="1"/>
        <end position="24"/>
    </location>
</feature>
<keyword evidence="5 17" id="KW-0679">Respiratory chain</keyword>
<dbReference type="PROSITE" id="PS51007">
    <property type="entry name" value="CYTC"/>
    <property type="match status" value="1"/>
</dbReference>
<dbReference type="GO" id="GO:0005886">
    <property type="term" value="C:plasma membrane"/>
    <property type="evidence" value="ECO:0007669"/>
    <property type="project" value="UniProtKB-SubCell"/>
</dbReference>
<keyword evidence="10 20" id="KW-1133">Transmembrane helix</keyword>
<dbReference type="SUPFAM" id="SSF81464">
    <property type="entry name" value="Cytochrome c oxidase subunit II-like, transmembrane region"/>
    <property type="match status" value="1"/>
</dbReference>
<evidence type="ECO:0000259" key="22">
    <source>
        <dbReference type="PROSITE" id="PS50857"/>
    </source>
</evidence>
<dbReference type="RefSeq" id="WP_091964336.1">
    <property type="nucleotide sequence ID" value="NZ_FOLH01000005.1"/>
</dbReference>
<dbReference type="InterPro" id="IPR014222">
    <property type="entry name" value="Cyt_c_oxidase_su2"/>
</dbReference>
<evidence type="ECO:0000256" key="14">
    <source>
        <dbReference type="ARBA" id="ARBA00024688"/>
    </source>
</evidence>
<keyword evidence="12 18" id="KW-0186">Copper</keyword>
<evidence type="ECO:0000256" key="2">
    <source>
        <dbReference type="ARBA" id="ARBA00007866"/>
    </source>
</evidence>
<dbReference type="InterPro" id="IPR045187">
    <property type="entry name" value="CcO_II"/>
</dbReference>
<dbReference type="SUPFAM" id="SSF49503">
    <property type="entry name" value="Cupredoxins"/>
    <property type="match status" value="1"/>
</dbReference>
<feature type="transmembrane region" description="Helical" evidence="20">
    <location>
        <begin position="94"/>
        <end position="113"/>
    </location>
</feature>
<dbReference type="PANTHER" id="PTHR22888:SF9">
    <property type="entry name" value="CYTOCHROME C OXIDASE SUBUNIT 2"/>
    <property type="match status" value="1"/>
</dbReference>
<dbReference type="Pfam" id="PF13442">
    <property type="entry name" value="Cytochrome_CBB3"/>
    <property type="match status" value="1"/>
</dbReference>
<dbReference type="PROSITE" id="PS50999">
    <property type="entry name" value="COX2_TM"/>
    <property type="match status" value="1"/>
</dbReference>
<keyword evidence="9 17" id="KW-0249">Electron transport</keyword>
<dbReference type="InterPro" id="IPR008972">
    <property type="entry name" value="Cupredoxin"/>
</dbReference>
<evidence type="ECO:0000256" key="21">
    <source>
        <dbReference type="SAM" id="SignalP"/>
    </source>
</evidence>
<dbReference type="EMBL" id="FOLH01000005">
    <property type="protein sequence ID" value="SFC40297.1"/>
    <property type="molecule type" value="Genomic_DNA"/>
</dbReference>
<evidence type="ECO:0000256" key="4">
    <source>
        <dbReference type="ARBA" id="ARBA00022617"/>
    </source>
</evidence>
<dbReference type="PRINTS" id="PR01166">
    <property type="entry name" value="CYCOXIDASEII"/>
</dbReference>
<protein>
    <recommendedName>
        <fullName evidence="18">Cytochrome c oxidase subunit 2</fullName>
        <ecNumber evidence="18">7.1.1.9</ecNumber>
    </recommendedName>
</protein>
<evidence type="ECO:0000256" key="5">
    <source>
        <dbReference type="ARBA" id="ARBA00022660"/>
    </source>
</evidence>
<dbReference type="InterPro" id="IPR001505">
    <property type="entry name" value="Copper_CuA"/>
</dbReference>
<dbReference type="InterPro" id="IPR036257">
    <property type="entry name" value="Cyt_c_oxidase_su2_TM_sf"/>
</dbReference>
<dbReference type="GO" id="GO:0020037">
    <property type="term" value="F:heme binding"/>
    <property type="evidence" value="ECO:0007669"/>
    <property type="project" value="InterPro"/>
</dbReference>
<dbReference type="GO" id="GO:0042773">
    <property type="term" value="P:ATP synthesis coupled electron transport"/>
    <property type="evidence" value="ECO:0007669"/>
    <property type="project" value="TreeGrafter"/>
</dbReference>
<dbReference type="EC" id="7.1.1.9" evidence="18"/>
<evidence type="ECO:0000256" key="20">
    <source>
        <dbReference type="SAM" id="Phobius"/>
    </source>
</evidence>
<dbReference type="Proteomes" id="UP000199058">
    <property type="component" value="Unassembled WGS sequence"/>
</dbReference>
<dbReference type="InterPro" id="IPR036909">
    <property type="entry name" value="Cyt_c-like_dom_sf"/>
</dbReference>
<feature type="domain" description="Cytochrome oxidase subunit II transmembrane region profile" evidence="23">
    <location>
        <begin position="27"/>
        <end position="122"/>
    </location>
</feature>
<keyword evidence="8" id="KW-1278">Translocase</keyword>
<evidence type="ECO:0000313" key="25">
    <source>
        <dbReference type="EMBL" id="SFC40297.1"/>
    </source>
</evidence>
<dbReference type="GO" id="GO:0004129">
    <property type="term" value="F:cytochrome-c oxidase activity"/>
    <property type="evidence" value="ECO:0007669"/>
    <property type="project" value="UniProtKB-EC"/>
</dbReference>
<dbReference type="InterPro" id="IPR002429">
    <property type="entry name" value="CcO_II-like_C"/>
</dbReference>
<evidence type="ECO:0000256" key="16">
    <source>
        <dbReference type="PROSITE-ProRule" id="PRU00433"/>
    </source>
</evidence>
<comment type="function">
    <text evidence="14 18">Subunits I and II form the functional core of the enzyme complex. Electrons originating in cytochrome c are transferred via heme a and Cu(A) to the binuclear center formed by heme a3 and Cu(B).</text>
</comment>
<dbReference type="PROSITE" id="PS00078">
    <property type="entry name" value="COX2"/>
    <property type="match status" value="1"/>
</dbReference>
<feature type="transmembrane region" description="Helical" evidence="20">
    <location>
        <begin position="48"/>
        <end position="73"/>
    </location>
</feature>
<dbReference type="PROSITE" id="PS50857">
    <property type="entry name" value="COX2_CUA"/>
    <property type="match status" value="1"/>
</dbReference>
<dbReference type="Pfam" id="PF00116">
    <property type="entry name" value="COX2"/>
    <property type="match status" value="1"/>
</dbReference>
<evidence type="ECO:0000256" key="17">
    <source>
        <dbReference type="RuleBase" id="RU000456"/>
    </source>
</evidence>
<keyword evidence="26" id="KW-1185">Reference proteome</keyword>
<keyword evidence="6 17" id="KW-0812">Transmembrane</keyword>
<gene>
    <name evidence="25" type="ORF">SAMN05660443_2533</name>
</gene>
<dbReference type="InterPro" id="IPR009056">
    <property type="entry name" value="Cyt_c-like_dom"/>
</dbReference>
<evidence type="ECO:0000313" key="26">
    <source>
        <dbReference type="Proteomes" id="UP000199058"/>
    </source>
</evidence>
<comment type="similarity">
    <text evidence="2 17">Belongs to the cytochrome c oxidase subunit 2 family.</text>
</comment>
<reference evidence="25 26" key="1">
    <citation type="submission" date="2016-10" db="EMBL/GenBank/DDBJ databases">
        <authorList>
            <person name="de Groot N.N."/>
        </authorList>
    </citation>
    <scope>NUCLEOTIDE SEQUENCE [LARGE SCALE GENOMIC DNA]</scope>
    <source>
        <strain evidence="25 26">DSM 18438</strain>
    </source>
</reference>
<dbReference type="GO" id="GO:0016491">
    <property type="term" value="F:oxidoreductase activity"/>
    <property type="evidence" value="ECO:0007669"/>
    <property type="project" value="InterPro"/>
</dbReference>
<keyword evidence="13 20" id="KW-0472">Membrane</keyword>
<comment type="subcellular location">
    <subcellularLocation>
        <location evidence="17">Cell membrane</location>
        <topology evidence="17">Multi-pass membrane protein</topology>
    </subcellularLocation>
    <subcellularLocation>
        <location evidence="1">Membrane</location>
        <topology evidence="1">Multi-pass membrane protein</topology>
    </subcellularLocation>
</comment>
<evidence type="ECO:0000256" key="10">
    <source>
        <dbReference type="ARBA" id="ARBA00022989"/>
    </source>
</evidence>
<evidence type="ECO:0000256" key="8">
    <source>
        <dbReference type="ARBA" id="ARBA00022967"/>
    </source>
</evidence>
<feature type="domain" description="Cytochrome c" evidence="24">
    <location>
        <begin position="280"/>
        <end position="362"/>
    </location>
</feature>
<accession>A0A1I1IVK1</accession>
<keyword evidence="21" id="KW-0732">Signal</keyword>
<dbReference type="Gene3D" id="1.10.287.90">
    <property type="match status" value="1"/>
</dbReference>
<dbReference type="GO" id="GO:0005507">
    <property type="term" value="F:copper ion binding"/>
    <property type="evidence" value="ECO:0007669"/>
    <property type="project" value="InterPro"/>
</dbReference>
<feature type="chain" id="PRO_5011600458" description="Cytochrome c oxidase subunit 2" evidence="21">
    <location>
        <begin position="25"/>
        <end position="382"/>
    </location>
</feature>
<keyword evidence="7 16" id="KW-0479">Metal-binding</keyword>
<comment type="catalytic activity">
    <reaction evidence="15 18">
        <text>4 Fe(II)-[cytochrome c] + O2 + 8 H(+)(in) = 4 Fe(III)-[cytochrome c] + 2 H2O + 4 H(+)(out)</text>
        <dbReference type="Rhea" id="RHEA:11436"/>
        <dbReference type="Rhea" id="RHEA-COMP:10350"/>
        <dbReference type="Rhea" id="RHEA-COMP:14399"/>
        <dbReference type="ChEBI" id="CHEBI:15377"/>
        <dbReference type="ChEBI" id="CHEBI:15378"/>
        <dbReference type="ChEBI" id="CHEBI:15379"/>
        <dbReference type="ChEBI" id="CHEBI:29033"/>
        <dbReference type="ChEBI" id="CHEBI:29034"/>
        <dbReference type="EC" id="7.1.1.9"/>
    </reaction>
</comment>
<evidence type="ECO:0000259" key="24">
    <source>
        <dbReference type="PROSITE" id="PS51007"/>
    </source>
</evidence>
<keyword evidence="11 16" id="KW-0408">Iron</keyword>
<name>A0A1I1IVK1_9GAMM</name>
<evidence type="ECO:0000256" key="9">
    <source>
        <dbReference type="ARBA" id="ARBA00022982"/>
    </source>
</evidence>
<dbReference type="Gene3D" id="1.10.760.10">
    <property type="entry name" value="Cytochrome c-like domain"/>
    <property type="match status" value="1"/>
</dbReference>
<feature type="domain" description="Cytochrome oxidase subunit II copper A binding" evidence="22">
    <location>
        <begin position="123"/>
        <end position="260"/>
    </location>
</feature>
<evidence type="ECO:0000256" key="1">
    <source>
        <dbReference type="ARBA" id="ARBA00004141"/>
    </source>
</evidence>
<sequence>MHSLLPFGRWLLVLCVIFASQVQAAAINTSSGWNLPPGVTSISQEIFSLHMIIFWICVAIAVVVFGVMFWSLFAYRKSKGAKPANFHENTTVEVIWTAVPLLILIAMAIPATATLKKIYDTSDADIDILVTGYQWRWHYQYVEEDLSFFSNLGTPRSQILGEEDKGDFYLLEVDNPLVVPVGKKIRFLFTSNDVIHAWWVPDLAIKKDTIPGFINESWTIIDEPGTYRGQCAELCGRDHAYMPIEVRAVSQETYDEWLEEQRQMLAEDAAGSQREWTMDELMDRGKGVYNTYCAACHQADGSGMPPAFPALKNNPMMITEEGRDAHIDAVLYGRSGTSMPAYSGTLSVADIAAVITYERNAWGNDAGDRVQPSEISEMLSDD</sequence>
<feature type="region of interest" description="Disordered" evidence="19">
    <location>
        <begin position="363"/>
        <end position="382"/>
    </location>
</feature>
<evidence type="ECO:0000256" key="13">
    <source>
        <dbReference type="ARBA" id="ARBA00023136"/>
    </source>
</evidence>
<evidence type="ECO:0000256" key="19">
    <source>
        <dbReference type="SAM" id="MobiDB-lite"/>
    </source>
</evidence>